<dbReference type="GO" id="GO:0009252">
    <property type="term" value="P:peptidoglycan biosynthetic process"/>
    <property type="evidence" value="ECO:0007669"/>
    <property type="project" value="UniProtKB-UniRule"/>
</dbReference>
<evidence type="ECO:0000256" key="2">
    <source>
        <dbReference type="ARBA" id="ARBA00022519"/>
    </source>
</evidence>
<keyword evidence="4 11" id="KW-0808">Transferase</keyword>
<protein>
    <recommendedName>
        <fullName evidence="11">Biosynthetic peptidoglycan transglycosylase</fullName>
        <ecNumber evidence="11">2.4.99.28</ecNumber>
    </recommendedName>
    <alternativeName>
        <fullName evidence="11">Glycan polymerase</fullName>
    </alternativeName>
    <alternativeName>
        <fullName evidence="11">Peptidoglycan glycosyltransferase MtgA</fullName>
        <shortName evidence="11">PGT</shortName>
    </alternativeName>
</protein>
<dbReference type="InterPro" id="IPR011812">
    <property type="entry name" value="Pep_trsgly"/>
</dbReference>
<dbReference type="STRING" id="1121098.HMPREF1534_01370"/>
<comment type="subcellular location">
    <subcellularLocation>
        <location evidence="11">Cell membrane</location>
        <topology evidence="11">Single-pass membrane protein</topology>
    </subcellularLocation>
</comment>
<dbReference type="PANTHER" id="PTHR30400:SF0">
    <property type="entry name" value="BIOSYNTHETIC PEPTIDOGLYCAN TRANSGLYCOSYLASE"/>
    <property type="match status" value="1"/>
</dbReference>
<dbReference type="GO" id="GO:0071555">
    <property type="term" value="P:cell wall organization"/>
    <property type="evidence" value="ECO:0007669"/>
    <property type="project" value="UniProtKB-KW"/>
</dbReference>
<dbReference type="HOGENOM" id="CLU_006354_1_1_10"/>
<keyword evidence="10 11" id="KW-0961">Cell wall biogenesis/degradation</keyword>
<evidence type="ECO:0000256" key="5">
    <source>
        <dbReference type="ARBA" id="ARBA00022692"/>
    </source>
</evidence>
<dbReference type="GeneID" id="60062628"/>
<dbReference type="PANTHER" id="PTHR30400">
    <property type="entry name" value="MONOFUNCTIONAL BIOSYNTHETIC PEPTIDOGLYCAN TRANSGLYCOSYLASE"/>
    <property type="match status" value="1"/>
</dbReference>
<proteinExistence type="inferred from homology"/>
<dbReference type="GO" id="GO:0008955">
    <property type="term" value="F:peptidoglycan glycosyltransferase activity"/>
    <property type="evidence" value="ECO:0007669"/>
    <property type="project" value="UniProtKB-UniRule"/>
</dbReference>
<dbReference type="PATRIC" id="fig|1121098.3.peg.1391"/>
<keyword evidence="3 11" id="KW-0328">Glycosyltransferase</keyword>
<evidence type="ECO:0000313" key="13">
    <source>
        <dbReference type="EMBL" id="EOA55738.1"/>
    </source>
</evidence>
<keyword evidence="8 11" id="KW-1133">Transmembrane helix</keyword>
<keyword evidence="9 11" id="KW-0472">Membrane</keyword>
<keyword evidence="2" id="KW-0997">Cell inner membrane</keyword>
<evidence type="ECO:0000256" key="4">
    <source>
        <dbReference type="ARBA" id="ARBA00022679"/>
    </source>
</evidence>
<dbReference type="RefSeq" id="WP_005938851.1">
    <property type="nucleotide sequence ID" value="NZ_KB890386.1"/>
</dbReference>
<keyword evidence="14" id="KW-1185">Reference proteome</keyword>
<feature type="domain" description="Glycosyl transferase family 51" evidence="12">
    <location>
        <begin position="55"/>
        <end position="219"/>
    </location>
</feature>
<keyword evidence="7 11" id="KW-0573">Peptidoglycan synthesis</keyword>
<evidence type="ECO:0000256" key="9">
    <source>
        <dbReference type="ARBA" id="ARBA00023136"/>
    </source>
</evidence>
<comment type="similarity">
    <text evidence="11">Belongs to the glycosyltransferase 51 family.</text>
</comment>
<dbReference type="UniPathway" id="UPA00219"/>
<keyword evidence="6 11" id="KW-0133">Cell shape</keyword>
<dbReference type="InterPro" id="IPR036950">
    <property type="entry name" value="PBP_transglycosylase"/>
</dbReference>
<dbReference type="InterPro" id="IPR001264">
    <property type="entry name" value="Glyco_trans_51"/>
</dbReference>
<dbReference type="HAMAP" id="MF_00766">
    <property type="entry name" value="PGT_MtgA"/>
    <property type="match status" value="1"/>
</dbReference>
<keyword evidence="1 11" id="KW-1003">Cell membrane</keyword>
<dbReference type="EC" id="2.4.99.28" evidence="11"/>
<evidence type="ECO:0000256" key="8">
    <source>
        <dbReference type="ARBA" id="ARBA00022989"/>
    </source>
</evidence>
<evidence type="ECO:0000256" key="7">
    <source>
        <dbReference type="ARBA" id="ARBA00022984"/>
    </source>
</evidence>
<dbReference type="InterPro" id="IPR023346">
    <property type="entry name" value="Lysozyme-like_dom_sf"/>
</dbReference>
<comment type="catalytic activity">
    <reaction evidence="11">
        <text>[GlcNAc-(1-&gt;4)-Mur2Ac(oyl-L-Ala-gamma-D-Glu-L-Lys-D-Ala-D-Ala)](n)-di-trans,octa-cis-undecaprenyl diphosphate + beta-D-GlcNAc-(1-&gt;4)-Mur2Ac(oyl-L-Ala-gamma-D-Glu-L-Lys-D-Ala-D-Ala)-di-trans,octa-cis-undecaprenyl diphosphate = [GlcNAc-(1-&gt;4)-Mur2Ac(oyl-L-Ala-gamma-D-Glu-L-Lys-D-Ala-D-Ala)](n+1)-di-trans,octa-cis-undecaprenyl diphosphate + di-trans,octa-cis-undecaprenyl diphosphate + H(+)</text>
        <dbReference type="Rhea" id="RHEA:23708"/>
        <dbReference type="Rhea" id="RHEA-COMP:9602"/>
        <dbReference type="Rhea" id="RHEA-COMP:9603"/>
        <dbReference type="ChEBI" id="CHEBI:15378"/>
        <dbReference type="ChEBI" id="CHEBI:58405"/>
        <dbReference type="ChEBI" id="CHEBI:60033"/>
        <dbReference type="ChEBI" id="CHEBI:78435"/>
        <dbReference type="EC" id="2.4.99.28"/>
    </reaction>
</comment>
<feature type="transmembrane region" description="Helical" evidence="11">
    <location>
        <begin position="12"/>
        <end position="35"/>
    </location>
</feature>
<dbReference type="Proteomes" id="UP000017831">
    <property type="component" value="Unassembled WGS sequence"/>
</dbReference>
<dbReference type="Pfam" id="PF00912">
    <property type="entry name" value="Transgly"/>
    <property type="match status" value="1"/>
</dbReference>
<gene>
    <name evidence="11" type="primary">mtgA</name>
    <name evidence="13" type="ORF">HMPREF1534_01370</name>
</gene>
<evidence type="ECO:0000256" key="10">
    <source>
        <dbReference type="ARBA" id="ARBA00023316"/>
    </source>
</evidence>
<dbReference type="GO" id="GO:0016763">
    <property type="term" value="F:pentosyltransferase activity"/>
    <property type="evidence" value="ECO:0007669"/>
    <property type="project" value="InterPro"/>
</dbReference>
<evidence type="ECO:0000256" key="6">
    <source>
        <dbReference type="ARBA" id="ARBA00022960"/>
    </source>
</evidence>
<comment type="caution">
    <text evidence="13">The sequence shown here is derived from an EMBL/GenBank/DDBJ whole genome shotgun (WGS) entry which is preliminary data.</text>
</comment>
<dbReference type="GO" id="GO:0005886">
    <property type="term" value="C:plasma membrane"/>
    <property type="evidence" value="ECO:0007669"/>
    <property type="project" value="UniProtKB-SubCell"/>
</dbReference>
<dbReference type="eggNOG" id="COG0744">
    <property type="taxonomic scope" value="Bacteria"/>
</dbReference>
<reference evidence="13 14" key="1">
    <citation type="submission" date="2013-04" db="EMBL/GenBank/DDBJ databases">
        <title>The Genome Sequence of Bacteroides massiliensis DSM 17679.</title>
        <authorList>
            <consortium name="The Broad Institute Genomics Platform"/>
            <person name="Earl A."/>
            <person name="Ward D."/>
            <person name="Feldgarden M."/>
            <person name="Gevers D."/>
            <person name="Martens E."/>
            <person name="Fenner L."/>
            <person name="Roux V."/>
            <person name="Mallet M.N."/>
            <person name="Raoult D."/>
            <person name="Walker B."/>
            <person name="Young S."/>
            <person name="Zeng Q."/>
            <person name="Gargeya S."/>
            <person name="Fitzgerald M."/>
            <person name="Haas B."/>
            <person name="Abouelleil A."/>
            <person name="Allen A.W."/>
            <person name="Alvarado L."/>
            <person name="Arachchi H.M."/>
            <person name="Berlin A.M."/>
            <person name="Chapman S.B."/>
            <person name="Gainer-Dewar J."/>
            <person name="Goldberg J."/>
            <person name="Griggs A."/>
            <person name="Gujja S."/>
            <person name="Hansen M."/>
            <person name="Howarth C."/>
            <person name="Imamovic A."/>
            <person name="Ireland A."/>
            <person name="Larimer J."/>
            <person name="McCowan C."/>
            <person name="Murphy C."/>
            <person name="Pearson M."/>
            <person name="Poon T.W."/>
            <person name="Priest M."/>
            <person name="Roberts A."/>
            <person name="Saif S."/>
            <person name="Shea T."/>
            <person name="Sisk P."/>
            <person name="Sykes S."/>
            <person name="Wortman J."/>
            <person name="Nusbaum C."/>
            <person name="Birren B."/>
        </authorList>
    </citation>
    <scope>NUCLEOTIDE SEQUENCE [LARGE SCALE GENOMIC DNA]</scope>
    <source>
        <strain evidence="14">B84634 / Timone 84634 / DSM 17679 / JCM 13223</strain>
    </source>
</reference>
<name>U6RKL7_9BACT</name>
<accession>U6RKL7</accession>
<dbReference type="GO" id="GO:0008360">
    <property type="term" value="P:regulation of cell shape"/>
    <property type="evidence" value="ECO:0007669"/>
    <property type="project" value="UniProtKB-KW"/>
</dbReference>
<dbReference type="NCBIfam" id="TIGR02070">
    <property type="entry name" value="mono_pep_trsgly"/>
    <property type="match status" value="1"/>
</dbReference>
<keyword evidence="5 11" id="KW-0812">Transmembrane</keyword>
<comment type="pathway">
    <text evidence="11">Cell wall biogenesis; peptidoglycan biosynthesis.</text>
</comment>
<dbReference type="Gene3D" id="1.10.3810.10">
    <property type="entry name" value="Biosynthetic peptidoglycan transglycosylase-like"/>
    <property type="match status" value="1"/>
</dbReference>
<sequence length="236" mass="27311">MKKKKILKFIRNLLIIFFGSSILSVIALRFIPVYFTPLMFIRTAQQIIHGEDIKWKHTWVSKEKISRHLPMAVIASEDNRFAEHNGFDFKEIEKAMEENKTRKRPRGASTISQQTAKNVFLWPASSWLRKGLEVYFTTLIELCWSKERIMEVYLNSIEMGKGIYGAEAVAKEHFHKKAGQLTPGECALIAASLPNPRKFNSGKPSNYMFKRQKKILYLMKCVPAFPPKEKKKAENT</sequence>
<dbReference type="SUPFAM" id="SSF53955">
    <property type="entry name" value="Lysozyme-like"/>
    <property type="match status" value="1"/>
</dbReference>
<evidence type="ECO:0000256" key="3">
    <source>
        <dbReference type="ARBA" id="ARBA00022676"/>
    </source>
</evidence>
<dbReference type="OrthoDB" id="9766909at2"/>
<evidence type="ECO:0000313" key="14">
    <source>
        <dbReference type="Proteomes" id="UP000017831"/>
    </source>
</evidence>
<evidence type="ECO:0000256" key="11">
    <source>
        <dbReference type="HAMAP-Rule" id="MF_00766"/>
    </source>
</evidence>
<dbReference type="GO" id="GO:0009274">
    <property type="term" value="C:peptidoglycan-based cell wall"/>
    <property type="evidence" value="ECO:0007669"/>
    <property type="project" value="InterPro"/>
</dbReference>
<organism evidence="13 14">
    <name type="scientific">Phocaeicola massiliensis B84634 = Timone 84634 = DSM 17679 = JCM 13223</name>
    <dbReference type="NCBI Taxonomy" id="1121098"/>
    <lineage>
        <taxon>Bacteria</taxon>
        <taxon>Pseudomonadati</taxon>
        <taxon>Bacteroidota</taxon>
        <taxon>Bacteroidia</taxon>
        <taxon>Bacteroidales</taxon>
        <taxon>Bacteroidaceae</taxon>
        <taxon>Phocaeicola</taxon>
    </lineage>
</organism>
<comment type="function">
    <text evidence="11">Peptidoglycan polymerase that catalyzes glycan chain elongation from lipid-linked precursors.</text>
</comment>
<dbReference type="AlphaFoldDB" id="U6RKL7"/>
<evidence type="ECO:0000259" key="12">
    <source>
        <dbReference type="Pfam" id="PF00912"/>
    </source>
</evidence>
<dbReference type="EMBL" id="AQHY01000017">
    <property type="protein sequence ID" value="EOA55738.1"/>
    <property type="molecule type" value="Genomic_DNA"/>
</dbReference>
<evidence type="ECO:0000256" key="1">
    <source>
        <dbReference type="ARBA" id="ARBA00022475"/>
    </source>
</evidence>